<dbReference type="Pfam" id="PF06396">
    <property type="entry name" value="AGTRAP"/>
    <property type="match status" value="1"/>
</dbReference>
<feature type="transmembrane region" description="Helical" evidence="5">
    <location>
        <begin position="85"/>
        <end position="107"/>
    </location>
</feature>
<proteinExistence type="predicted"/>
<dbReference type="AlphaFoldDB" id="A0A7G3ABS0"/>
<protein>
    <submittedName>
        <fullName evidence="6">Putative angiotensin 2 type i receptor-associated protein</fullName>
    </submittedName>
</protein>
<evidence type="ECO:0000256" key="2">
    <source>
        <dbReference type="ARBA" id="ARBA00022692"/>
    </source>
</evidence>
<reference evidence="6" key="1">
    <citation type="journal article" date="2020" name="BMC">
        <title>Leishmania infection induces a limited differential gene expression in the sand fly midgut.</title>
        <authorList>
            <person name="Coutinho-Abreu I.V."/>
            <person name="Serafim T.D."/>
            <person name="Meneses C."/>
            <person name="Kamhawi S."/>
            <person name="Oliveira F."/>
            <person name="Valenzuela J.G."/>
        </authorList>
    </citation>
    <scope>NUCLEOTIDE SEQUENCE</scope>
    <source>
        <strain evidence="6">Jacobina</strain>
        <tissue evidence="6">Midgut</tissue>
    </source>
</reference>
<evidence type="ECO:0000256" key="3">
    <source>
        <dbReference type="ARBA" id="ARBA00022989"/>
    </source>
</evidence>
<dbReference type="SMART" id="SM00805">
    <property type="entry name" value="AGTRAP"/>
    <property type="match status" value="1"/>
</dbReference>
<accession>A0A7G3ABS0</accession>
<keyword evidence="2 5" id="KW-0812">Transmembrane</keyword>
<dbReference type="EMBL" id="GITU01000705">
    <property type="protein sequence ID" value="MBC1169408.1"/>
    <property type="molecule type" value="Transcribed_RNA"/>
</dbReference>
<dbReference type="GO" id="GO:0038166">
    <property type="term" value="P:angiotensin-activated signaling pathway"/>
    <property type="evidence" value="ECO:0007669"/>
    <property type="project" value="InterPro"/>
</dbReference>
<comment type="subcellular location">
    <subcellularLocation>
        <location evidence="1">Membrane</location>
        <topology evidence="1">Multi-pass membrane protein</topology>
    </subcellularLocation>
</comment>
<evidence type="ECO:0000313" key="6">
    <source>
        <dbReference type="EMBL" id="MBC1169408.1"/>
    </source>
</evidence>
<feature type="transmembrane region" description="Helical" evidence="5">
    <location>
        <begin position="57"/>
        <end position="79"/>
    </location>
</feature>
<feature type="transmembrane region" description="Helical" evidence="5">
    <location>
        <begin position="32"/>
        <end position="50"/>
    </location>
</feature>
<dbReference type="GO" id="GO:0005886">
    <property type="term" value="C:plasma membrane"/>
    <property type="evidence" value="ECO:0007669"/>
    <property type="project" value="TreeGrafter"/>
</dbReference>
<evidence type="ECO:0000256" key="4">
    <source>
        <dbReference type="ARBA" id="ARBA00023136"/>
    </source>
</evidence>
<evidence type="ECO:0000256" key="5">
    <source>
        <dbReference type="SAM" id="Phobius"/>
    </source>
</evidence>
<dbReference type="VEuPathDB" id="VectorBase:LLONM1_008437"/>
<name>A0A7G3ABS0_LUTLO</name>
<dbReference type="InterPro" id="IPR009436">
    <property type="entry name" value="AGTRAP"/>
</dbReference>
<organism evidence="6">
    <name type="scientific">Lutzomyia longipalpis</name>
    <name type="common">Sand fly</name>
    <dbReference type="NCBI Taxonomy" id="7200"/>
    <lineage>
        <taxon>Eukaryota</taxon>
        <taxon>Metazoa</taxon>
        <taxon>Ecdysozoa</taxon>
        <taxon>Arthropoda</taxon>
        <taxon>Hexapoda</taxon>
        <taxon>Insecta</taxon>
        <taxon>Pterygota</taxon>
        <taxon>Neoptera</taxon>
        <taxon>Endopterygota</taxon>
        <taxon>Diptera</taxon>
        <taxon>Nematocera</taxon>
        <taxon>Psychodoidea</taxon>
        <taxon>Psychodidae</taxon>
        <taxon>Lutzomyia</taxon>
        <taxon>Lutzomyia</taxon>
    </lineage>
</organism>
<keyword evidence="6" id="KW-0675">Receptor</keyword>
<evidence type="ECO:0000256" key="1">
    <source>
        <dbReference type="ARBA" id="ARBA00004141"/>
    </source>
</evidence>
<keyword evidence="4 5" id="KW-0472">Membrane</keyword>
<sequence>MSEKSPSVKLNIATCIHLILISNAMLSGVSTQAYFFSNTFFMVSLFWALHSRKSKDAACMAIAINVFSFFMDILCIVVYFSEHNIWSVTFAIINVVAKLFSICILCCESVKRAVKPNNLGAGSHHHTSFSFFCSDPTDEDLETSG</sequence>
<dbReference type="PANTHER" id="PTHR16521:SF3">
    <property type="entry name" value="TYPE-1 ANGIOTENSIN II RECEPTOR-ASSOCIATED PROTEIN"/>
    <property type="match status" value="1"/>
</dbReference>
<feature type="transmembrane region" description="Helical" evidence="5">
    <location>
        <begin position="7"/>
        <end position="26"/>
    </location>
</feature>
<keyword evidence="3 5" id="KW-1133">Transmembrane helix</keyword>
<dbReference type="PANTHER" id="PTHR16521">
    <property type="entry name" value="TYPE-1 ANGIOTENSIN II RECEPTOR-ASSOCIATED PROTEIN"/>
    <property type="match status" value="1"/>
</dbReference>